<dbReference type="STRING" id="349521.HCH_03383"/>
<accession>Q2SGU1</accession>
<dbReference type="RefSeq" id="WP_011397202.1">
    <property type="nucleotide sequence ID" value="NC_007645.1"/>
</dbReference>
<dbReference type="Pfam" id="PF00754">
    <property type="entry name" value="F5_F8_type_C"/>
    <property type="match status" value="1"/>
</dbReference>
<evidence type="ECO:0000259" key="2">
    <source>
        <dbReference type="Pfam" id="PF00754"/>
    </source>
</evidence>
<sequence>MKIRNQLIKAMTLTLLTSGVQAGVFFQDSFESADILSTNEEGFRWGSLNRTSIVRDDQFIVWKGRGTGSKAEDGPVAGRKWEGSDGRHALRFRYPAGEAFAEQRFDMGEAHGELWISYWVRVPINYSHDNVDGSAANNKFFSLWMDGYSNKGEGSSFWLSMEPAGGGNTDLAFTYSKGGHTASIAMQQHKPFINKATDRGKWMQVVMHLKNASYNGAKDGVIETWRRWADESSFTQLHKAANIPFRTPSQGPQGFKTGYLLGWANGAYGQDTEWLLDDFKLSDTSLLSITDGGCQPKHSLSRNPGKGSDVSYAFDGDLSNWVYFQGVGQHIDTQFCEERTLSSVKIAFHKGDKRQYMFKVQTSEDGVNYVDHYEGISSGTLNGKFETFEFPEVSTRRVRIVGQGNTENDWNSYREIEFSQSDLAGCAAPQ</sequence>
<proteinExistence type="predicted"/>
<organism evidence="3 4">
    <name type="scientific">Hahella chejuensis (strain KCTC 2396)</name>
    <dbReference type="NCBI Taxonomy" id="349521"/>
    <lineage>
        <taxon>Bacteria</taxon>
        <taxon>Pseudomonadati</taxon>
        <taxon>Pseudomonadota</taxon>
        <taxon>Gammaproteobacteria</taxon>
        <taxon>Oceanospirillales</taxon>
        <taxon>Hahellaceae</taxon>
        <taxon>Hahella</taxon>
    </lineage>
</organism>
<keyword evidence="4" id="KW-1185">Reference proteome</keyword>
<evidence type="ECO:0000313" key="4">
    <source>
        <dbReference type="Proteomes" id="UP000000238"/>
    </source>
</evidence>
<dbReference type="SUPFAM" id="SSF49785">
    <property type="entry name" value="Galactose-binding domain-like"/>
    <property type="match status" value="1"/>
</dbReference>
<feature type="signal peptide" evidence="1">
    <location>
        <begin position="1"/>
        <end position="22"/>
    </location>
</feature>
<dbReference type="Gene3D" id="2.60.120.260">
    <property type="entry name" value="Galactose-binding domain-like"/>
    <property type="match status" value="1"/>
</dbReference>
<dbReference type="OrthoDB" id="221261at2"/>
<dbReference type="HOGENOM" id="CLU_637377_0_0_6"/>
<dbReference type="Proteomes" id="UP000000238">
    <property type="component" value="Chromosome"/>
</dbReference>
<dbReference type="Gene3D" id="2.60.120.200">
    <property type="match status" value="1"/>
</dbReference>
<keyword evidence="1" id="KW-0732">Signal</keyword>
<dbReference type="eggNOG" id="COG3291">
    <property type="taxonomic scope" value="Bacteria"/>
</dbReference>
<feature type="domain" description="F5/8 type C" evidence="2">
    <location>
        <begin position="305"/>
        <end position="416"/>
    </location>
</feature>
<dbReference type="InterPro" id="IPR008979">
    <property type="entry name" value="Galactose-bd-like_sf"/>
</dbReference>
<dbReference type="InterPro" id="IPR000421">
    <property type="entry name" value="FA58C"/>
</dbReference>
<dbReference type="AlphaFoldDB" id="Q2SGU1"/>
<dbReference type="EMBL" id="CP000155">
    <property type="protein sequence ID" value="ABC30133.1"/>
    <property type="molecule type" value="Genomic_DNA"/>
</dbReference>
<name>Q2SGU1_HAHCH</name>
<reference evidence="3 4" key="1">
    <citation type="journal article" date="2005" name="Nucleic Acids Res.">
        <title>Genomic blueprint of Hahella chejuensis, a marine microbe producing an algicidal agent.</title>
        <authorList>
            <person name="Jeong H."/>
            <person name="Yim J.H."/>
            <person name="Lee C."/>
            <person name="Choi S.-H."/>
            <person name="Park Y.K."/>
            <person name="Yoon S.H."/>
            <person name="Hur C.-G."/>
            <person name="Kang H.-Y."/>
            <person name="Kim D."/>
            <person name="Lee H.H."/>
            <person name="Park K.H."/>
            <person name="Park S.-H."/>
            <person name="Park H.-S."/>
            <person name="Lee H.K."/>
            <person name="Oh T.K."/>
            <person name="Kim J.F."/>
        </authorList>
    </citation>
    <scope>NUCLEOTIDE SEQUENCE [LARGE SCALE GENOMIC DNA]</scope>
    <source>
        <strain evidence="3 4">KCTC 2396</strain>
    </source>
</reference>
<dbReference type="CAZy" id="CBM32">
    <property type="family name" value="Carbohydrate-Binding Module Family 32"/>
</dbReference>
<evidence type="ECO:0000313" key="3">
    <source>
        <dbReference type="EMBL" id="ABC30133.1"/>
    </source>
</evidence>
<protein>
    <recommendedName>
        <fullName evidence="2">F5/8 type C domain-containing protein</fullName>
    </recommendedName>
</protein>
<gene>
    <name evidence="3" type="ordered locus">HCH_03383</name>
</gene>
<dbReference type="KEGG" id="hch:HCH_03383"/>
<evidence type="ECO:0000256" key="1">
    <source>
        <dbReference type="SAM" id="SignalP"/>
    </source>
</evidence>
<feature type="chain" id="PRO_5004215552" description="F5/8 type C domain-containing protein" evidence="1">
    <location>
        <begin position="23"/>
        <end position="430"/>
    </location>
</feature>